<feature type="domain" description="FAD-binding PCMH-type" evidence="10">
    <location>
        <begin position="1"/>
        <end position="124"/>
    </location>
</feature>
<dbReference type="InterPro" id="IPR008274">
    <property type="entry name" value="AldOxase/xan_DH_MoCoBD1"/>
</dbReference>
<keyword evidence="7" id="KW-0408">Iron</keyword>
<accession>A0A8C4QV14</accession>
<dbReference type="Pfam" id="PF03450">
    <property type="entry name" value="CO_deh_flav_C"/>
    <property type="match status" value="1"/>
</dbReference>
<dbReference type="Gene3D" id="3.90.1170.50">
    <property type="entry name" value="Aldehyde oxidase/xanthine dehydrogenase, a/b hammerhead"/>
    <property type="match status" value="2"/>
</dbReference>
<evidence type="ECO:0000256" key="2">
    <source>
        <dbReference type="ARBA" id="ARBA00001974"/>
    </source>
</evidence>
<evidence type="ECO:0000256" key="5">
    <source>
        <dbReference type="ARBA" id="ARBA00022723"/>
    </source>
</evidence>
<dbReference type="InterPro" id="IPR002346">
    <property type="entry name" value="Mopterin_DH_FAD-bd"/>
</dbReference>
<dbReference type="SUPFAM" id="SSF56003">
    <property type="entry name" value="Molybdenum cofactor-binding domain"/>
    <property type="match status" value="1"/>
</dbReference>
<dbReference type="InterPro" id="IPR046867">
    <property type="entry name" value="AldOxase/xan_DH_MoCoBD2"/>
</dbReference>
<reference evidence="11" key="2">
    <citation type="submission" date="2025-09" db="UniProtKB">
        <authorList>
            <consortium name="Ensembl"/>
        </authorList>
    </citation>
    <scope>IDENTIFICATION</scope>
</reference>
<evidence type="ECO:0000256" key="3">
    <source>
        <dbReference type="ARBA" id="ARBA00006849"/>
    </source>
</evidence>
<evidence type="ECO:0000313" key="12">
    <source>
        <dbReference type="Proteomes" id="UP000694388"/>
    </source>
</evidence>
<dbReference type="SMART" id="SM01092">
    <property type="entry name" value="CO_deh_flav_C"/>
    <property type="match status" value="1"/>
</dbReference>
<dbReference type="Pfam" id="PF02738">
    <property type="entry name" value="MoCoBD_1"/>
    <property type="match status" value="1"/>
</dbReference>
<dbReference type="Gene3D" id="3.30.390.50">
    <property type="entry name" value="CO dehydrogenase flavoprotein, C-terminal domain"/>
    <property type="match status" value="1"/>
</dbReference>
<dbReference type="InterPro" id="IPR016208">
    <property type="entry name" value="Ald_Oxase/xanthine_DH-like"/>
</dbReference>
<dbReference type="SUPFAM" id="SSF54665">
    <property type="entry name" value="CO dehydrogenase molybdoprotein N-domain-like"/>
    <property type="match status" value="1"/>
</dbReference>
<dbReference type="Pfam" id="PF01315">
    <property type="entry name" value="Ald_Xan_dh_C"/>
    <property type="match status" value="1"/>
</dbReference>
<dbReference type="OMA" id="ESVFIME"/>
<keyword evidence="4" id="KW-0001">2Fe-2S</keyword>
<dbReference type="PROSITE" id="PS51387">
    <property type="entry name" value="FAD_PCMH"/>
    <property type="match status" value="1"/>
</dbReference>
<protein>
    <recommendedName>
        <fullName evidence="10">FAD-binding PCMH-type domain-containing protein</fullName>
    </recommendedName>
</protein>
<dbReference type="InterPro" id="IPR016166">
    <property type="entry name" value="FAD-bd_PCMH"/>
</dbReference>
<comment type="cofactor">
    <cofactor evidence="9">
        <name>[2Fe-2S] cluster</name>
        <dbReference type="ChEBI" id="CHEBI:190135"/>
    </cofactor>
</comment>
<evidence type="ECO:0000256" key="6">
    <source>
        <dbReference type="ARBA" id="ARBA00023002"/>
    </source>
</evidence>
<organism evidence="11 12">
    <name type="scientific">Eptatretus burgeri</name>
    <name type="common">Inshore hagfish</name>
    <dbReference type="NCBI Taxonomy" id="7764"/>
    <lineage>
        <taxon>Eukaryota</taxon>
        <taxon>Metazoa</taxon>
        <taxon>Chordata</taxon>
        <taxon>Craniata</taxon>
        <taxon>Vertebrata</taxon>
        <taxon>Cyclostomata</taxon>
        <taxon>Myxini</taxon>
        <taxon>Myxiniformes</taxon>
        <taxon>Myxinidae</taxon>
        <taxon>Eptatretinae</taxon>
        <taxon>Eptatretus</taxon>
    </lineage>
</organism>
<sequence length="834" mass="91903">LLCCGRQTCTLFAGFQVGASCRIAQVKTELQRAVPKLKRSQVAPFVALMEQLRWFGGSQVRNVAAIGGNIMTASPLSDLNPLLLASRASLTFSSIGDSLKVYRISQLLNTVHRLLEFMMAFKQGQRREDDMAVVNAAMRARFGLETSRVTELEMVFGGMGNRTLTVARTASLLIGKLWNSELLEVATNSLLQEIQLPGGSPGGMETYRCSLCLSFLFKFYLHAGVPQGNILGPVLFLVFINDLSHSPENPLYLFAGDPPSAEVPTTQASEDLVGRPVEHLSAARHATGEAVFISDEVSRRGELHLALITSTKPHAPADVPGNNQIGITIKDEEVFAKDKVTCVGQVIGAVAADSAELARRAVSEVQVTYADLEPVIITIEDAIKNESFYEAEGLTLENGNFDILSVHLFTPGEVRLGGQEHFYLETQAAIAIPNLENGTMEITATTQNLDYVQVMLRAVIHTDNSYRISNISICGRVCRTNLPSNTAFRGFGAPQAMFITETIISEVSTACILPPEQVRELNLYNEGDQAITGQVLENFPIHRCWEECLKSSDFHQRQNDVTTFNRQNRWKKRGISMLPTKFSLGFNAFFLNQGGALVHIYTDGSVLLAHGGIEMGQGLHTKMIQVAGRCLGLPVSRIRIADTCTNSVPNASATAASFSTDLYGMALMVLLYNCYAMIRLAFLFLCSDPELLQRMKECFGKTCQYVSCGVACSEVEIDCLTGSIKVTQYYIFFGVLLPVHWICRGFFQIEGAFAQGFGLFLLEELQYSHLGELRSKGPGIYKIPAAGDIPRELHVSLLSKSENPRAIFSSKVQKLRFCKFLLLKYQIILIYINR</sequence>
<dbReference type="Gene3D" id="3.30.365.10">
    <property type="entry name" value="Aldehyde oxidase/xanthine dehydrogenase, molybdopterin binding domain"/>
    <property type="match status" value="6"/>
</dbReference>
<name>A0A8C4QV14_EPTBU</name>
<dbReference type="InterPro" id="IPR037165">
    <property type="entry name" value="AldOxase/xan_DH_Mopterin-bd_sf"/>
</dbReference>
<dbReference type="PANTHER" id="PTHR45444:SF3">
    <property type="entry name" value="XANTHINE DEHYDROGENASE"/>
    <property type="match status" value="1"/>
</dbReference>
<dbReference type="GO" id="GO:0005506">
    <property type="term" value="F:iron ion binding"/>
    <property type="evidence" value="ECO:0007669"/>
    <property type="project" value="InterPro"/>
</dbReference>
<keyword evidence="8" id="KW-0411">Iron-sulfur</keyword>
<dbReference type="GO" id="GO:0016491">
    <property type="term" value="F:oxidoreductase activity"/>
    <property type="evidence" value="ECO:0007669"/>
    <property type="project" value="UniProtKB-KW"/>
</dbReference>
<evidence type="ECO:0000256" key="7">
    <source>
        <dbReference type="ARBA" id="ARBA00023004"/>
    </source>
</evidence>
<evidence type="ECO:0000259" key="10">
    <source>
        <dbReference type="PROSITE" id="PS51387"/>
    </source>
</evidence>
<dbReference type="InterPro" id="IPR036856">
    <property type="entry name" value="Ald_Oxase/Xan_DH_a/b_sf"/>
</dbReference>
<dbReference type="Proteomes" id="UP000694388">
    <property type="component" value="Unplaced"/>
</dbReference>
<keyword evidence="12" id="KW-1185">Reference proteome</keyword>
<comment type="similarity">
    <text evidence="3">Belongs to the xanthine dehydrogenase family.</text>
</comment>
<evidence type="ECO:0000256" key="8">
    <source>
        <dbReference type="ARBA" id="ARBA00023014"/>
    </source>
</evidence>
<dbReference type="InterPro" id="IPR005107">
    <property type="entry name" value="CO_DH_flav_C"/>
</dbReference>
<evidence type="ECO:0000256" key="9">
    <source>
        <dbReference type="ARBA" id="ARBA00034078"/>
    </source>
</evidence>
<dbReference type="GeneTree" id="ENSGT00950000183114"/>
<dbReference type="GO" id="GO:0071949">
    <property type="term" value="F:FAD binding"/>
    <property type="evidence" value="ECO:0007669"/>
    <property type="project" value="InterPro"/>
</dbReference>
<dbReference type="AlphaFoldDB" id="A0A8C4QV14"/>
<proteinExistence type="inferred from homology"/>
<comment type="cofactor">
    <cofactor evidence="2">
        <name>FAD</name>
        <dbReference type="ChEBI" id="CHEBI:57692"/>
    </cofactor>
</comment>
<dbReference type="InterPro" id="IPR036683">
    <property type="entry name" value="CO_DH_flav_C_dom_sf"/>
</dbReference>
<dbReference type="SUPFAM" id="SSF55447">
    <property type="entry name" value="CO dehydrogenase flavoprotein C-terminal domain-like"/>
    <property type="match status" value="1"/>
</dbReference>
<reference evidence="11" key="1">
    <citation type="submission" date="2025-08" db="UniProtKB">
        <authorList>
            <consortium name="Ensembl"/>
        </authorList>
    </citation>
    <scope>IDENTIFICATION</scope>
</reference>
<evidence type="ECO:0000256" key="1">
    <source>
        <dbReference type="ARBA" id="ARBA00001924"/>
    </source>
</evidence>
<dbReference type="Pfam" id="PF00941">
    <property type="entry name" value="FAD_binding_5"/>
    <property type="match status" value="1"/>
</dbReference>
<comment type="cofactor">
    <cofactor evidence="1">
        <name>Mo-molybdopterin</name>
        <dbReference type="ChEBI" id="CHEBI:71302"/>
    </cofactor>
</comment>
<dbReference type="FunFam" id="3.30.365.10:FF:000002">
    <property type="entry name" value="Xanthine dehydrogenase oxidase"/>
    <property type="match status" value="1"/>
</dbReference>
<dbReference type="InterPro" id="IPR016169">
    <property type="entry name" value="FAD-bd_PCMH_sub2"/>
</dbReference>
<evidence type="ECO:0000256" key="4">
    <source>
        <dbReference type="ARBA" id="ARBA00022714"/>
    </source>
</evidence>
<dbReference type="SMART" id="SM01008">
    <property type="entry name" value="Ald_Xan_dh_C"/>
    <property type="match status" value="1"/>
</dbReference>
<dbReference type="GO" id="GO:0051537">
    <property type="term" value="F:2 iron, 2 sulfur cluster binding"/>
    <property type="evidence" value="ECO:0007669"/>
    <property type="project" value="UniProtKB-KW"/>
</dbReference>
<dbReference type="Ensembl" id="ENSEBUT00000020349.1">
    <property type="protein sequence ID" value="ENSEBUP00000019773.1"/>
    <property type="gene ID" value="ENSEBUG00000012245.1"/>
</dbReference>
<keyword evidence="5" id="KW-0479">Metal-binding</keyword>
<dbReference type="SUPFAM" id="SSF56176">
    <property type="entry name" value="FAD-binding/transporter-associated domain-like"/>
    <property type="match status" value="1"/>
</dbReference>
<dbReference type="InterPro" id="IPR000674">
    <property type="entry name" value="Ald_Oxase/Xan_DH_a/b"/>
</dbReference>
<dbReference type="Pfam" id="PF20256">
    <property type="entry name" value="MoCoBD_2"/>
    <property type="match status" value="2"/>
</dbReference>
<dbReference type="Gene3D" id="3.30.465.10">
    <property type="match status" value="1"/>
</dbReference>
<dbReference type="PANTHER" id="PTHR45444">
    <property type="entry name" value="XANTHINE DEHYDROGENASE"/>
    <property type="match status" value="1"/>
</dbReference>
<dbReference type="InterPro" id="IPR036318">
    <property type="entry name" value="FAD-bd_PCMH-like_sf"/>
</dbReference>
<keyword evidence="6" id="KW-0560">Oxidoreductase</keyword>
<evidence type="ECO:0000313" key="11">
    <source>
        <dbReference type="Ensembl" id="ENSEBUP00000019773.1"/>
    </source>
</evidence>